<dbReference type="Proteomes" id="UP000186400">
    <property type="component" value="Unassembled WGS sequence"/>
</dbReference>
<dbReference type="Pfam" id="PF22725">
    <property type="entry name" value="GFO_IDH_MocA_C3"/>
    <property type="match status" value="1"/>
</dbReference>
<evidence type="ECO:0000259" key="1">
    <source>
        <dbReference type="Pfam" id="PF01408"/>
    </source>
</evidence>
<dbReference type="Pfam" id="PF01408">
    <property type="entry name" value="GFO_IDH_MocA"/>
    <property type="match status" value="1"/>
</dbReference>
<proteinExistence type="predicted"/>
<dbReference type="EMBL" id="FTMS01000001">
    <property type="protein sequence ID" value="SIP92436.1"/>
    <property type="molecule type" value="Genomic_DNA"/>
</dbReference>
<reference evidence="4" key="1">
    <citation type="submission" date="2017-01" db="EMBL/GenBank/DDBJ databases">
        <authorList>
            <person name="Varghese N."/>
            <person name="Submissions S."/>
        </authorList>
    </citation>
    <scope>NUCLEOTIDE SEQUENCE [LARGE SCALE GENOMIC DNA]</scope>
    <source>
        <strain evidence="4">ASpG1</strain>
    </source>
</reference>
<dbReference type="AlphaFoldDB" id="A0A1N6NKC4"/>
<evidence type="ECO:0000259" key="2">
    <source>
        <dbReference type="Pfam" id="PF22725"/>
    </source>
</evidence>
<dbReference type="RefSeq" id="WP_076487507.1">
    <property type="nucleotide sequence ID" value="NZ_FTMS01000001.1"/>
</dbReference>
<dbReference type="InterPro" id="IPR000683">
    <property type="entry name" value="Gfo/Idh/MocA-like_OxRdtase_N"/>
</dbReference>
<feature type="domain" description="Gfo/Idh/MocA-like oxidoreductase N-terminal" evidence="1">
    <location>
        <begin position="4"/>
        <end position="120"/>
    </location>
</feature>
<dbReference type="PANTHER" id="PTHR43708">
    <property type="entry name" value="CONSERVED EXPRESSED OXIDOREDUCTASE (EUROFUNG)"/>
    <property type="match status" value="1"/>
</dbReference>
<dbReference type="SUPFAM" id="SSF55347">
    <property type="entry name" value="Glyceraldehyde-3-phosphate dehydrogenase-like, C-terminal domain"/>
    <property type="match status" value="1"/>
</dbReference>
<dbReference type="SUPFAM" id="SSF51735">
    <property type="entry name" value="NAD(P)-binding Rossmann-fold domains"/>
    <property type="match status" value="1"/>
</dbReference>
<feature type="domain" description="GFO/IDH/MocA-like oxidoreductase" evidence="2">
    <location>
        <begin position="132"/>
        <end position="281"/>
    </location>
</feature>
<dbReference type="Gene3D" id="3.40.50.720">
    <property type="entry name" value="NAD(P)-binding Rossmann-like Domain"/>
    <property type="match status" value="1"/>
</dbReference>
<dbReference type="GO" id="GO:0000166">
    <property type="term" value="F:nucleotide binding"/>
    <property type="evidence" value="ECO:0007669"/>
    <property type="project" value="InterPro"/>
</dbReference>
<dbReference type="Gene3D" id="3.30.360.10">
    <property type="entry name" value="Dihydrodipicolinate Reductase, domain 2"/>
    <property type="match status" value="1"/>
</dbReference>
<accession>A0A1N6NKC4</accession>
<keyword evidence="4" id="KW-1185">Reference proteome</keyword>
<sequence length="393" mass="43685">MSVMRVGVIGTGLIGPVHIEGLQRNPDLVQAVGVAGTSLDKARATARRYGLPKAYESWEEMLQDREIDAVHVCSPNHLHHGMVKAALLAGKHVVCEKPLALTRAEGEELVELATSRGLFHGVHFNLRYYPLVQNLKRKIRSGHLGKLVNIHGGFLQDWLLYRDDYNWRLESSKAGDTRVVGDLASHWFDMIEFLTGQQVQQVCADFSTVHPVRRKPLGSVQTFSSAPSSPDDSGAWEEYQVDTEDQASVLFRTDQGVQGSALFSQVAAGRKCYLNFEIHGLEQAAGWNSEEPNHIWYGNREGTNQVQVKDPSSFEEEARKYCSYPGGHQEGFGDTVKQFMRDFYSSVQAGTAGDYPSFRDGLREIEVCEALLTSARSGSWQKVQGPAKDSTKI</sequence>
<dbReference type="InterPro" id="IPR036291">
    <property type="entry name" value="NAD(P)-bd_dom_sf"/>
</dbReference>
<name>A0A1N6NKC4_9SPIO</name>
<evidence type="ECO:0000313" key="4">
    <source>
        <dbReference type="Proteomes" id="UP000186400"/>
    </source>
</evidence>
<gene>
    <name evidence="3" type="ORF">SAMN05920897_101296</name>
</gene>
<dbReference type="InterPro" id="IPR051317">
    <property type="entry name" value="Gfo/Idh/MocA_oxidoreduct"/>
</dbReference>
<dbReference type="InterPro" id="IPR055170">
    <property type="entry name" value="GFO_IDH_MocA-like_dom"/>
</dbReference>
<evidence type="ECO:0000313" key="3">
    <source>
        <dbReference type="EMBL" id="SIP92436.1"/>
    </source>
</evidence>
<organism evidence="3 4">
    <name type="scientific">Alkalispirochaeta americana</name>
    <dbReference type="NCBI Taxonomy" id="159291"/>
    <lineage>
        <taxon>Bacteria</taxon>
        <taxon>Pseudomonadati</taxon>
        <taxon>Spirochaetota</taxon>
        <taxon>Spirochaetia</taxon>
        <taxon>Spirochaetales</taxon>
        <taxon>Spirochaetaceae</taxon>
        <taxon>Alkalispirochaeta</taxon>
    </lineage>
</organism>
<dbReference type="STRING" id="159291.SAMN05920897_101296"/>
<dbReference type="OrthoDB" id="9815825at2"/>
<protein>
    <submittedName>
        <fullName evidence="3">Predicted dehydrogenase</fullName>
    </submittedName>
</protein>
<dbReference type="PANTHER" id="PTHR43708:SF3">
    <property type="entry name" value="OXIDOREDUCTASE"/>
    <property type="match status" value="1"/>
</dbReference>